<proteinExistence type="inferred from homology"/>
<sequence length="642" mass="72483">MILSETPNDTNTNTLHSKRRTPGFFTSSKTLSPSYSMPISSAPSTPTHHKFSLSMMEENIENAESIIKKWDLNSSSYTKLTSLFHHDRKEAKEFTKSVKGLRQAMHFLVCQYSTSTKLVLSQKLMQIAMKRLEREFYQILSANSHLLDPESVSGQSSGGSRSFDDEDEDISKDELKITGEAITEMERVSALAMSDLKSIADCMITSGYGRECVKIYKSIRKSIVDEGLLRLGIKRLRSSQIQKMGLEKLVALIKNWLEAIKLAVRTLFCAEKILCDHVFSASDTIRESCFYEITKEEAINLFRFPDLVVKNKKTPERIFHLIELYQAVSDFLPEIESIFDSEATSAIRLQSLSSLDKLGHSIHSTLSEFESTIQKDSSKTPVFGGGIHPMTRSAMDYISSLSDYSEILSAILADHPTPENLPLQESYFEIPTSEDGSIPAVSTHLAWLILALLCKLDRKAEHYKDASLSYLFLANNLQFIVEKVHTTNLKFLLGEDWKSRHMKKVQQFASNYESMAWTKVFSSLPEKTSMTLSTEMAKECFSMFSAAFEEAYKKQTSWVVQDGKLRDDLKVSIAKKLVPKYQEFFDTNIAMIIREKNLELLVRFSPDDLGNYLSDLFHGASSSGSSRSSAPLLPPSRGCLPR</sequence>
<comment type="function">
    <text evidence="3">Component of the exocyst complex.</text>
</comment>
<feature type="compositionally biased region" description="Polar residues" evidence="4">
    <location>
        <begin position="1"/>
        <end position="15"/>
    </location>
</feature>
<dbReference type="PANTHER" id="PTHR12542:SF26">
    <property type="entry name" value="EXOCYST SUBUNIT EXO70 FAMILY PROTEIN"/>
    <property type="match status" value="1"/>
</dbReference>
<dbReference type="SUPFAM" id="SSF74788">
    <property type="entry name" value="Cullin repeat-like"/>
    <property type="match status" value="1"/>
</dbReference>
<protein>
    <recommendedName>
        <fullName evidence="3">Exocyst subunit Exo70 family protein</fullName>
    </recommendedName>
</protein>
<dbReference type="Proteomes" id="UP000796880">
    <property type="component" value="Unassembled WGS sequence"/>
</dbReference>
<dbReference type="GO" id="GO:0005546">
    <property type="term" value="F:phosphatidylinositol-4,5-bisphosphate binding"/>
    <property type="evidence" value="ECO:0007669"/>
    <property type="project" value="InterPro"/>
</dbReference>
<evidence type="ECO:0000313" key="6">
    <source>
        <dbReference type="EMBL" id="KAF3433788.1"/>
    </source>
</evidence>
<comment type="caution">
    <text evidence="6">The sequence shown here is derived from an EMBL/GenBank/DDBJ whole genome shotgun (WGS) entry which is preliminary data.</text>
</comment>
<dbReference type="Pfam" id="PF03081">
    <property type="entry name" value="Exo70_C"/>
    <property type="match status" value="1"/>
</dbReference>
<dbReference type="AlphaFoldDB" id="A0A8K0DTA0"/>
<keyword evidence="2 3" id="KW-0813">Transport</keyword>
<evidence type="ECO:0000256" key="2">
    <source>
        <dbReference type="ARBA" id="ARBA00022448"/>
    </source>
</evidence>
<evidence type="ECO:0000256" key="1">
    <source>
        <dbReference type="ARBA" id="ARBA00006756"/>
    </source>
</evidence>
<dbReference type="GO" id="GO:0000145">
    <property type="term" value="C:exocyst"/>
    <property type="evidence" value="ECO:0007669"/>
    <property type="project" value="InterPro"/>
</dbReference>
<dbReference type="Gene3D" id="1.20.1280.170">
    <property type="entry name" value="Exocyst complex component Exo70"/>
    <property type="match status" value="1"/>
</dbReference>
<dbReference type="InterPro" id="IPR016159">
    <property type="entry name" value="Cullin_repeat-like_dom_sf"/>
</dbReference>
<evidence type="ECO:0000256" key="3">
    <source>
        <dbReference type="RuleBase" id="RU365026"/>
    </source>
</evidence>
<gene>
    <name evidence="6" type="ORF">FNV43_RR24891</name>
</gene>
<dbReference type="InterPro" id="IPR004140">
    <property type="entry name" value="Exo70"/>
</dbReference>
<organism evidence="6 7">
    <name type="scientific">Rhamnella rubrinervis</name>
    <dbReference type="NCBI Taxonomy" id="2594499"/>
    <lineage>
        <taxon>Eukaryota</taxon>
        <taxon>Viridiplantae</taxon>
        <taxon>Streptophyta</taxon>
        <taxon>Embryophyta</taxon>
        <taxon>Tracheophyta</taxon>
        <taxon>Spermatophyta</taxon>
        <taxon>Magnoliopsida</taxon>
        <taxon>eudicotyledons</taxon>
        <taxon>Gunneridae</taxon>
        <taxon>Pentapetalae</taxon>
        <taxon>rosids</taxon>
        <taxon>fabids</taxon>
        <taxon>Rosales</taxon>
        <taxon>Rhamnaceae</taxon>
        <taxon>rhamnoid group</taxon>
        <taxon>Rhamneae</taxon>
        <taxon>Rhamnella</taxon>
    </lineage>
</organism>
<dbReference type="OrthoDB" id="1922221at2759"/>
<name>A0A8K0DTA0_9ROSA</name>
<dbReference type="GO" id="GO:0006887">
    <property type="term" value="P:exocytosis"/>
    <property type="evidence" value="ECO:0007669"/>
    <property type="project" value="UniProtKB-KW"/>
</dbReference>
<comment type="similarity">
    <text evidence="1 3">Belongs to the EXO70 family.</text>
</comment>
<dbReference type="PANTHER" id="PTHR12542">
    <property type="entry name" value="EXOCYST COMPLEX PROTEIN EXO70"/>
    <property type="match status" value="1"/>
</dbReference>
<reference evidence="6" key="1">
    <citation type="submission" date="2020-03" db="EMBL/GenBank/DDBJ databases">
        <title>A high-quality chromosome-level genome assembly of a woody plant with both climbing and erect habits, Rhamnella rubrinervis.</title>
        <authorList>
            <person name="Lu Z."/>
            <person name="Yang Y."/>
            <person name="Zhu X."/>
            <person name="Sun Y."/>
        </authorList>
    </citation>
    <scope>NUCLEOTIDE SEQUENCE</scope>
    <source>
        <strain evidence="6">BYM</strain>
        <tissue evidence="6">Leaf</tissue>
    </source>
</reference>
<evidence type="ECO:0000256" key="4">
    <source>
        <dbReference type="SAM" id="MobiDB-lite"/>
    </source>
</evidence>
<feature type="domain" description="Exocyst complex subunit Exo70 C-terminal" evidence="5">
    <location>
        <begin position="254"/>
        <end position="615"/>
    </location>
</feature>
<evidence type="ECO:0000259" key="5">
    <source>
        <dbReference type="Pfam" id="PF03081"/>
    </source>
</evidence>
<dbReference type="EMBL" id="VOIH02000011">
    <property type="protein sequence ID" value="KAF3433788.1"/>
    <property type="molecule type" value="Genomic_DNA"/>
</dbReference>
<dbReference type="GO" id="GO:0015031">
    <property type="term" value="P:protein transport"/>
    <property type="evidence" value="ECO:0007669"/>
    <property type="project" value="UniProtKB-KW"/>
</dbReference>
<keyword evidence="7" id="KW-1185">Reference proteome</keyword>
<keyword evidence="3" id="KW-0653">Protein transport</keyword>
<dbReference type="Pfam" id="PF20669">
    <property type="entry name" value="Exo70_N"/>
    <property type="match status" value="1"/>
</dbReference>
<feature type="region of interest" description="Disordered" evidence="4">
    <location>
        <begin position="149"/>
        <end position="168"/>
    </location>
</feature>
<accession>A0A8K0DTA0</accession>
<feature type="region of interest" description="Disordered" evidence="4">
    <location>
        <begin position="1"/>
        <end position="23"/>
    </location>
</feature>
<evidence type="ECO:0000313" key="7">
    <source>
        <dbReference type="Proteomes" id="UP000796880"/>
    </source>
</evidence>
<feature type="region of interest" description="Disordered" evidence="4">
    <location>
        <begin position="621"/>
        <end position="642"/>
    </location>
</feature>
<keyword evidence="3" id="KW-0268">Exocytosis</keyword>
<dbReference type="InterPro" id="IPR046364">
    <property type="entry name" value="Exo70_C"/>
</dbReference>
<feature type="compositionally biased region" description="Low complexity" evidence="4">
    <location>
        <begin position="151"/>
        <end position="161"/>
    </location>
</feature>